<dbReference type="InterPro" id="IPR021655">
    <property type="entry name" value="Put_metal-bd"/>
</dbReference>
<protein>
    <submittedName>
        <fullName evidence="2">Protein metal binding site</fullName>
    </submittedName>
</protein>
<reference evidence="2 3" key="1">
    <citation type="journal article" date="2013" name="Genome Announc.">
        <title>Draft Genome Sequence of Cesiribacter andamanensis Strain AMV16T, Isolated from a Soil Sample from a Mud Volcano in the Andaman Islands, India.</title>
        <authorList>
            <person name="Shivaji S."/>
            <person name="Ara S."/>
            <person name="Begum Z."/>
            <person name="Srinivas T.N."/>
            <person name="Singh A."/>
            <person name="Kumar Pinnaka A."/>
        </authorList>
    </citation>
    <scope>NUCLEOTIDE SEQUENCE [LARGE SCALE GENOMIC DNA]</scope>
    <source>
        <strain evidence="2 3">AMV16</strain>
    </source>
</reference>
<dbReference type="EMBL" id="AODQ01000018">
    <property type="protein sequence ID" value="EMR03780.1"/>
    <property type="molecule type" value="Genomic_DNA"/>
</dbReference>
<accession>M7NPZ6</accession>
<gene>
    <name evidence="2" type="ORF">ADICEAN_01118</name>
</gene>
<organism evidence="2 3">
    <name type="scientific">Cesiribacter andamanensis AMV16</name>
    <dbReference type="NCBI Taxonomy" id="1279009"/>
    <lineage>
        <taxon>Bacteria</taxon>
        <taxon>Pseudomonadati</taxon>
        <taxon>Bacteroidota</taxon>
        <taxon>Cytophagia</taxon>
        <taxon>Cytophagales</taxon>
        <taxon>Cesiribacteraceae</taxon>
        <taxon>Cesiribacter</taxon>
    </lineage>
</organism>
<name>M7NPZ6_9BACT</name>
<dbReference type="RefSeq" id="WP_009194518.1">
    <property type="nucleotide sequence ID" value="NZ_AODQ01000018.1"/>
</dbReference>
<feature type="signal peptide" evidence="1">
    <location>
        <begin position="1"/>
        <end position="28"/>
    </location>
</feature>
<proteinExistence type="predicted"/>
<feature type="chain" id="PRO_5004082342" evidence="1">
    <location>
        <begin position="29"/>
        <end position="1144"/>
    </location>
</feature>
<comment type="caution">
    <text evidence="2">The sequence shown here is derived from an EMBL/GenBank/DDBJ whole genome shotgun (WGS) entry which is preliminary data.</text>
</comment>
<keyword evidence="1" id="KW-0732">Signal</keyword>
<dbReference type="OrthoDB" id="926075at2"/>
<dbReference type="AlphaFoldDB" id="M7NPZ6"/>
<evidence type="ECO:0000256" key="1">
    <source>
        <dbReference type="SAM" id="SignalP"/>
    </source>
</evidence>
<sequence length="1144" mass="127518">MKNATFSKLPHYLLALLLCCLSTGNSWANGARAAAENNQPPSITLSGDIDLPRFEIGQEYTITVHVTDPENDLVTLDLLVDSWDIVPGPGIGFVWLTKEDFSPQLPVTRQAPYTVDLRITPKDNQHQSSLLYVTATDEGGNSSTVEDHIFIWHPREFLLPADTLYISAGQQYYFHIPVRNWDGGTTTAISNTLDFISQAYDDFGMLLITSDEFYIPEEQHIGIHEILLTYQESSTRIQETLYVVVQPECSMVRWYRDADGDGWGSRAFEAITTSCNALEGYVRNNADCNDWDASFYPGVGDCPAVENQAPTISFRRDGWGANPYYYLIGEEAVFYLEVNDPDQGDRISLEMEKTATKPLFVDATFSPELPHTGEGPYTVEIRWTPTAAEGNYEHVVNVTATDQHGATTVYHLSLEPYFPAQISPPTEPVYVGVDEVFRIYVPYLDNGGAYQQFAKSETLDVYIGEGGKAFTEVDEWGFGTYWVDIASYQIPRTEDIGTHTVTLELWDAIPERPNTITAPITVIVDPDCTNELWYRDADGDGWGTGEPMHRICNQLEGFADNNLDCDDTDAAVYPGAGDCAEINRDLVFAIDGTPDRMEIGQENVLTITAIDPEGQELSLRLVRVLDTDWNEVPMLEGASFHPSLPISGEGSLRTELRWTPTYSQQGWQEIHLEAEDAAGNVTRHELILRAITTPVFHAPDEITVPVNTFFTAYIPVSGGAGGTLWTAARLKLPIAVSEASPGLELVGEVSDQWLGTHEVTLVAGIDGDELTTKTLRITVVESCELQRWYPDRDGDGYGLNRNYYSIDSCTPIEGYVANNQDCNDSDAGIHPGAAEIPADGIDNNCDGVVDEEMDCSSIAGLTVASTCSDNPRLERAWVIYNPNPCPIEVRYDLRQSAVGGTLIAQPGETYFQTPFIERNMNIMQLHWQDERGKEQMYRYRKPHNTGLRIFTVCSDDPQKELLWRVHNPNPCPYYVEWEIRGSNQRGSYIAPPGDSYLTTTTIPNDPNVAVLMYYNYHSKKRYSRQASAYRQCSGKQNAPASLVEAEAQAEEAPLELATELAVYPVPFRDVLQVRHEGIRADQPVRVSLVSLGGTTLEVPASQIRQSDGALELHLQQLPLADGLYILRLDIGDEKPLYQRVIRQQ</sequence>
<dbReference type="Proteomes" id="UP000011910">
    <property type="component" value="Unassembled WGS sequence"/>
</dbReference>
<evidence type="ECO:0000313" key="2">
    <source>
        <dbReference type="EMBL" id="EMR03780.1"/>
    </source>
</evidence>
<evidence type="ECO:0000313" key="3">
    <source>
        <dbReference type="Proteomes" id="UP000011910"/>
    </source>
</evidence>
<dbReference type="STRING" id="1279009.ADICEAN_01118"/>
<keyword evidence="3" id="KW-1185">Reference proteome</keyword>
<dbReference type="Pfam" id="PF11617">
    <property type="entry name" value="Cu-binding_MopE"/>
    <property type="match status" value="3"/>
</dbReference>
<dbReference type="eggNOG" id="COG5549">
    <property type="taxonomic scope" value="Bacteria"/>
</dbReference>